<proteinExistence type="predicted"/>
<evidence type="ECO:0000313" key="1">
    <source>
        <dbReference type="EMBL" id="KAG0557042.1"/>
    </source>
</evidence>
<dbReference type="AlphaFoldDB" id="A0A8T0GIS8"/>
<sequence>MENQIALHNASNACGRRFVQEQEPRLESHLSIHLLFQQVLAKLETLKIVVIPSMNNYETSDNKFQVQKIQLFNTDMLQSNVFFHSRLTHNPDEFQMQVFVNYSNFSDQND</sequence>
<dbReference type="EMBL" id="CM026432">
    <property type="protein sequence ID" value="KAG0557042.1"/>
    <property type="molecule type" value="Genomic_DNA"/>
</dbReference>
<organism evidence="1 2">
    <name type="scientific">Ceratodon purpureus</name>
    <name type="common">Fire moss</name>
    <name type="synonym">Dicranum purpureum</name>
    <dbReference type="NCBI Taxonomy" id="3225"/>
    <lineage>
        <taxon>Eukaryota</taxon>
        <taxon>Viridiplantae</taxon>
        <taxon>Streptophyta</taxon>
        <taxon>Embryophyta</taxon>
        <taxon>Bryophyta</taxon>
        <taxon>Bryophytina</taxon>
        <taxon>Bryopsida</taxon>
        <taxon>Dicranidae</taxon>
        <taxon>Pseudoditrichales</taxon>
        <taxon>Ditrichaceae</taxon>
        <taxon>Ceratodon</taxon>
    </lineage>
</organism>
<keyword evidence="2" id="KW-1185">Reference proteome</keyword>
<accession>A0A8T0GIS8</accession>
<evidence type="ECO:0000313" key="2">
    <source>
        <dbReference type="Proteomes" id="UP000822688"/>
    </source>
</evidence>
<gene>
    <name evidence="1" type="ORF">KC19_11G098200</name>
</gene>
<comment type="caution">
    <text evidence="1">The sequence shown here is derived from an EMBL/GenBank/DDBJ whole genome shotgun (WGS) entry which is preliminary data.</text>
</comment>
<protein>
    <submittedName>
        <fullName evidence="1">Uncharacterized protein</fullName>
    </submittedName>
</protein>
<reference evidence="1 2" key="1">
    <citation type="submission" date="2020-06" db="EMBL/GenBank/DDBJ databases">
        <title>WGS assembly of Ceratodon purpureus strain R40.</title>
        <authorList>
            <person name="Carey S.B."/>
            <person name="Jenkins J."/>
            <person name="Shu S."/>
            <person name="Lovell J.T."/>
            <person name="Sreedasyam A."/>
            <person name="Maumus F."/>
            <person name="Tiley G.P."/>
            <person name="Fernandez-Pozo N."/>
            <person name="Barry K."/>
            <person name="Chen C."/>
            <person name="Wang M."/>
            <person name="Lipzen A."/>
            <person name="Daum C."/>
            <person name="Saski C.A."/>
            <person name="Payton A.C."/>
            <person name="Mcbreen J.C."/>
            <person name="Conrad R.E."/>
            <person name="Kollar L.M."/>
            <person name="Olsson S."/>
            <person name="Huttunen S."/>
            <person name="Landis J.B."/>
            <person name="Wickett N.J."/>
            <person name="Johnson M.G."/>
            <person name="Rensing S.A."/>
            <person name="Grimwood J."/>
            <person name="Schmutz J."/>
            <person name="Mcdaniel S.F."/>
        </authorList>
    </citation>
    <scope>NUCLEOTIDE SEQUENCE [LARGE SCALE GENOMIC DNA]</scope>
    <source>
        <strain evidence="1 2">R40</strain>
    </source>
</reference>
<name>A0A8T0GIS8_CERPU</name>
<dbReference type="Proteomes" id="UP000822688">
    <property type="component" value="Chromosome 11"/>
</dbReference>